<reference evidence="1" key="1">
    <citation type="submission" date="2021-10" db="EMBL/GenBank/DDBJ databases">
        <authorList>
            <person name="Piombo E."/>
        </authorList>
    </citation>
    <scope>NUCLEOTIDE SEQUENCE</scope>
</reference>
<sequence>MPKKQMSTRLNEKKLPSDGQKLVRRCDDEFKWGPIQQHLLVKLGTWYATKGLAKLFAEHDPDVIVNATCLSLYKTNMSRDVSRVLKIMTIQNYFLARTAEMGSWTLVSATGLGPESHGKFWTNDKYQA</sequence>
<proteinExistence type="predicted"/>
<comment type="caution">
    <text evidence="1">The sequence shown here is derived from an EMBL/GenBank/DDBJ whole genome shotgun (WGS) entry which is preliminary data.</text>
</comment>
<organism evidence="1 2">
    <name type="scientific">Clonostachys rhizophaga</name>
    <dbReference type="NCBI Taxonomy" id="160324"/>
    <lineage>
        <taxon>Eukaryota</taxon>
        <taxon>Fungi</taxon>
        <taxon>Dikarya</taxon>
        <taxon>Ascomycota</taxon>
        <taxon>Pezizomycotina</taxon>
        <taxon>Sordariomycetes</taxon>
        <taxon>Hypocreomycetidae</taxon>
        <taxon>Hypocreales</taxon>
        <taxon>Bionectriaceae</taxon>
        <taxon>Clonostachys</taxon>
    </lineage>
</organism>
<dbReference type="AlphaFoldDB" id="A0A9N9VCX5"/>
<evidence type="ECO:0000313" key="2">
    <source>
        <dbReference type="Proteomes" id="UP000696573"/>
    </source>
</evidence>
<gene>
    <name evidence="1" type="ORF">CRHIZ90672A_00013401</name>
</gene>
<protein>
    <submittedName>
        <fullName evidence="1">Uncharacterized protein</fullName>
    </submittedName>
</protein>
<keyword evidence="2" id="KW-1185">Reference proteome</keyword>
<name>A0A9N9VCX5_9HYPO</name>
<dbReference type="Proteomes" id="UP000696573">
    <property type="component" value="Unassembled WGS sequence"/>
</dbReference>
<dbReference type="OrthoDB" id="542013at2759"/>
<evidence type="ECO:0000313" key="1">
    <source>
        <dbReference type="EMBL" id="CAH0021177.1"/>
    </source>
</evidence>
<accession>A0A9N9VCX5</accession>
<dbReference type="EMBL" id="CABFNQ020000652">
    <property type="protein sequence ID" value="CAH0021177.1"/>
    <property type="molecule type" value="Genomic_DNA"/>
</dbReference>